<organism evidence="2 3">
    <name type="scientific">Bombardia bombarda</name>
    <dbReference type="NCBI Taxonomy" id="252184"/>
    <lineage>
        <taxon>Eukaryota</taxon>
        <taxon>Fungi</taxon>
        <taxon>Dikarya</taxon>
        <taxon>Ascomycota</taxon>
        <taxon>Pezizomycotina</taxon>
        <taxon>Sordariomycetes</taxon>
        <taxon>Sordariomycetidae</taxon>
        <taxon>Sordariales</taxon>
        <taxon>Lasiosphaeriaceae</taxon>
        <taxon>Bombardia</taxon>
    </lineage>
</organism>
<feature type="compositionally biased region" description="Polar residues" evidence="1">
    <location>
        <begin position="52"/>
        <end position="61"/>
    </location>
</feature>
<sequence>MCRVINNIEERDDEKVPYLTLAPLHLPVEAKVPKLLTVPHPLAQAPWKKGSSKQPSSTSPHWPTYSPPRSAFIIPTSSNDSTAFGESVDSLCEKVPNIRSDLQPP</sequence>
<comment type="caution">
    <text evidence="2">The sequence shown here is derived from an EMBL/GenBank/DDBJ whole genome shotgun (WGS) entry which is preliminary data.</text>
</comment>
<proteinExistence type="predicted"/>
<reference evidence="2" key="1">
    <citation type="submission" date="2023-06" db="EMBL/GenBank/DDBJ databases">
        <title>Genome-scale phylogeny and comparative genomics of the fungal order Sordariales.</title>
        <authorList>
            <consortium name="Lawrence Berkeley National Laboratory"/>
            <person name="Hensen N."/>
            <person name="Bonometti L."/>
            <person name="Westerberg I."/>
            <person name="Brannstrom I.O."/>
            <person name="Guillou S."/>
            <person name="Cros-Aarteil S."/>
            <person name="Calhoun S."/>
            <person name="Haridas S."/>
            <person name="Kuo A."/>
            <person name="Mondo S."/>
            <person name="Pangilinan J."/>
            <person name="Riley R."/>
            <person name="LaButti K."/>
            <person name="Andreopoulos B."/>
            <person name="Lipzen A."/>
            <person name="Chen C."/>
            <person name="Yanf M."/>
            <person name="Daum C."/>
            <person name="Ng V."/>
            <person name="Clum A."/>
            <person name="Steindorff A."/>
            <person name="Ohm R."/>
            <person name="Martin F."/>
            <person name="Silar P."/>
            <person name="Natvig D."/>
            <person name="Lalanne C."/>
            <person name="Gautier V."/>
            <person name="Ament-velasquez S.L."/>
            <person name="Kruys A."/>
            <person name="Hutchinson M.I."/>
            <person name="Powell A.J."/>
            <person name="Barry K."/>
            <person name="Miller A.N."/>
            <person name="Grigoriev I.V."/>
            <person name="Debuchy R."/>
            <person name="Gladieux P."/>
            <person name="Thoren M.H."/>
            <person name="Johannesson H."/>
        </authorList>
    </citation>
    <scope>NUCLEOTIDE SEQUENCE</scope>
    <source>
        <strain evidence="2">SMH3391-2</strain>
    </source>
</reference>
<name>A0AA40C9S2_9PEZI</name>
<dbReference type="Proteomes" id="UP001174934">
    <property type="component" value="Unassembled WGS sequence"/>
</dbReference>
<keyword evidence="3" id="KW-1185">Reference proteome</keyword>
<dbReference type="AlphaFoldDB" id="A0AA40C9S2"/>
<evidence type="ECO:0000256" key="1">
    <source>
        <dbReference type="SAM" id="MobiDB-lite"/>
    </source>
</evidence>
<gene>
    <name evidence="2" type="ORF">B0T17DRAFT_529135</name>
</gene>
<accession>A0AA40C9S2</accession>
<feature type="compositionally biased region" description="Polar residues" evidence="1">
    <location>
        <begin position="75"/>
        <end position="84"/>
    </location>
</feature>
<dbReference type="EMBL" id="JAULSR010000002">
    <property type="protein sequence ID" value="KAK0630726.1"/>
    <property type="molecule type" value="Genomic_DNA"/>
</dbReference>
<feature type="region of interest" description="Disordered" evidence="1">
    <location>
        <begin position="44"/>
        <end position="88"/>
    </location>
</feature>
<protein>
    <submittedName>
        <fullName evidence="2">Uncharacterized protein</fullName>
    </submittedName>
</protein>
<evidence type="ECO:0000313" key="2">
    <source>
        <dbReference type="EMBL" id="KAK0630726.1"/>
    </source>
</evidence>
<evidence type="ECO:0000313" key="3">
    <source>
        <dbReference type="Proteomes" id="UP001174934"/>
    </source>
</evidence>